<gene>
    <name evidence="2" type="ORF">US52_C0067G0004</name>
</gene>
<dbReference type="GO" id="GO:0005524">
    <property type="term" value="F:ATP binding"/>
    <property type="evidence" value="ECO:0007669"/>
    <property type="project" value="UniProtKB-KW"/>
</dbReference>
<comment type="caution">
    <text evidence="2">The sequence shown here is derived from an EMBL/GenBank/DDBJ whole genome shotgun (WGS) entry which is preliminary data.</text>
</comment>
<feature type="domain" description="Restriction endonuclease type I HsdR N-terminal" evidence="1">
    <location>
        <begin position="35"/>
        <end position="72"/>
    </location>
</feature>
<evidence type="ECO:0000313" key="3">
    <source>
        <dbReference type="Proteomes" id="UP000034852"/>
    </source>
</evidence>
<dbReference type="Proteomes" id="UP000034852">
    <property type="component" value="Unassembled WGS sequence"/>
</dbReference>
<evidence type="ECO:0000259" key="1">
    <source>
        <dbReference type="Pfam" id="PF04313"/>
    </source>
</evidence>
<dbReference type="GO" id="GO:0009307">
    <property type="term" value="P:DNA restriction-modification system"/>
    <property type="evidence" value="ECO:0007669"/>
    <property type="project" value="UniProtKB-KW"/>
</dbReference>
<evidence type="ECO:0000313" key="2">
    <source>
        <dbReference type="EMBL" id="KKQ34220.1"/>
    </source>
</evidence>
<sequence>MVNKNMPTKEEFKIKLVKLIEQFSNNEAYYKSKAYKEDELRQEFINPFFKALGWDMENEGNVAPQYRDVIHEDRIEIEGKPKAPDYSRS</sequence>
<dbReference type="InterPro" id="IPR007409">
    <property type="entry name" value="Restrct_endonuc_type1_HsdR_N"/>
</dbReference>
<dbReference type="GO" id="GO:0009035">
    <property type="term" value="F:type I site-specific deoxyribonuclease activity"/>
    <property type="evidence" value="ECO:0007669"/>
    <property type="project" value="UniProtKB-EC"/>
</dbReference>
<dbReference type="Pfam" id="PF04313">
    <property type="entry name" value="HSDR_N"/>
    <property type="match status" value="1"/>
</dbReference>
<accession>A0A0G0H6R5</accession>
<dbReference type="EMBL" id="LBTH01000067">
    <property type="protein sequence ID" value="KKQ34220.1"/>
    <property type="molecule type" value="Genomic_DNA"/>
</dbReference>
<dbReference type="GO" id="GO:0003677">
    <property type="term" value="F:DNA binding"/>
    <property type="evidence" value="ECO:0007669"/>
    <property type="project" value="UniProtKB-KW"/>
</dbReference>
<dbReference type="AlphaFoldDB" id="A0A0G0H6R5"/>
<name>A0A0G0H6R5_9BACT</name>
<protein>
    <recommendedName>
        <fullName evidence="1">Restriction endonuclease type I HsdR N-terminal domain-containing protein</fullName>
    </recommendedName>
</protein>
<proteinExistence type="predicted"/>
<reference evidence="2 3" key="1">
    <citation type="journal article" date="2015" name="Nature">
        <title>rRNA introns, odd ribosomes, and small enigmatic genomes across a large radiation of phyla.</title>
        <authorList>
            <person name="Brown C.T."/>
            <person name="Hug L.A."/>
            <person name="Thomas B.C."/>
            <person name="Sharon I."/>
            <person name="Castelle C.J."/>
            <person name="Singh A."/>
            <person name="Wilkins M.J."/>
            <person name="Williams K.H."/>
            <person name="Banfield J.F."/>
        </authorList>
    </citation>
    <scope>NUCLEOTIDE SEQUENCE [LARGE SCALE GENOMIC DNA]</scope>
</reference>
<organism evidence="2 3">
    <name type="scientific">candidate division WS6 bacterium GW2011_GWA2_37_6</name>
    <dbReference type="NCBI Taxonomy" id="1619087"/>
    <lineage>
        <taxon>Bacteria</taxon>
        <taxon>Candidatus Dojkabacteria</taxon>
    </lineage>
</organism>